<accession>A0A5M9JMC6</accession>
<organism evidence="2 3">
    <name type="scientific">Monilinia fructicola</name>
    <name type="common">Brown rot fungus</name>
    <name type="synonym">Ciboria fructicola</name>
    <dbReference type="NCBI Taxonomy" id="38448"/>
    <lineage>
        <taxon>Eukaryota</taxon>
        <taxon>Fungi</taxon>
        <taxon>Dikarya</taxon>
        <taxon>Ascomycota</taxon>
        <taxon>Pezizomycotina</taxon>
        <taxon>Leotiomycetes</taxon>
        <taxon>Helotiales</taxon>
        <taxon>Sclerotiniaceae</taxon>
        <taxon>Monilinia</taxon>
    </lineage>
</organism>
<protein>
    <submittedName>
        <fullName evidence="2">Uncharacterized protein</fullName>
    </submittedName>
</protein>
<feature type="transmembrane region" description="Helical" evidence="1">
    <location>
        <begin position="35"/>
        <end position="65"/>
    </location>
</feature>
<dbReference type="Proteomes" id="UP000322873">
    <property type="component" value="Unassembled WGS sequence"/>
</dbReference>
<name>A0A5M9JMC6_MONFR</name>
<comment type="caution">
    <text evidence="2">The sequence shown here is derived from an EMBL/GenBank/DDBJ whole genome shotgun (WGS) entry which is preliminary data.</text>
</comment>
<sequence length="67" mass="7582">MDGVCLSVCPSVYLNLIRLVTIYFSLVVVWDGMVWYGVCAACCVPACRTFIFSWVAVCVCVLMLWHR</sequence>
<evidence type="ECO:0000256" key="1">
    <source>
        <dbReference type="SAM" id="Phobius"/>
    </source>
</evidence>
<keyword evidence="3" id="KW-1185">Reference proteome</keyword>
<proteinExistence type="predicted"/>
<evidence type="ECO:0000313" key="2">
    <source>
        <dbReference type="EMBL" id="KAA8568916.1"/>
    </source>
</evidence>
<gene>
    <name evidence="2" type="ORF">EYC84_007893</name>
</gene>
<dbReference type="AlphaFoldDB" id="A0A5M9JMC6"/>
<reference evidence="2 3" key="1">
    <citation type="submission" date="2019-06" db="EMBL/GenBank/DDBJ databases">
        <title>Genome Sequence of the Brown Rot Fungal Pathogen Monilinia fructicola.</title>
        <authorList>
            <person name="De Miccolis Angelini R.M."/>
            <person name="Landi L."/>
            <person name="Abate D."/>
            <person name="Pollastro S."/>
            <person name="Romanazzi G."/>
            <person name="Faretra F."/>
        </authorList>
    </citation>
    <scope>NUCLEOTIDE SEQUENCE [LARGE SCALE GENOMIC DNA]</scope>
    <source>
        <strain evidence="2 3">Mfrc123</strain>
    </source>
</reference>
<evidence type="ECO:0000313" key="3">
    <source>
        <dbReference type="Proteomes" id="UP000322873"/>
    </source>
</evidence>
<keyword evidence="1" id="KW-0472">Membrane</keyword>
<keyword evidence="1" id="KW-1133">Transmembrane helix</keyword>
<keyword evidence="1" id="KW-0812">Transmembrane</keyword>
<feature type="transmembrane region" description="Helical" evidence="1">
    <location>
        <begin position="12"/>
        <end position="29"/>
    </location>
</feature>
<dbReference type="EMBL" id="VICG01000009">
    <property type="protein sequence ID" value="KAA8568916.1"/>
    <property type="molecule type" value="Genomic_DNA"/>
</dbReference>